<reference evidence="4" key="1">
    <citation type="submission" date="2023-07" db="EMBL/GenBank/DDBJ databases">
        <title>Molecular identification of indigenous halophilic bacteria isolated from red sea cost, biodegradation of synthetic dyes and assessment of degraded metabolite toxicity.</title>
        <authorList>
            <person name="Chaieb K."/>
            <person name="Altayb H.N."/>
        </authorList>
    </citation>
    <scope>NUCLEOTIDE SEQUENCE [LARGE SCALE GENOMIC DNA]</scope>
    <source>
        <strain evidence="4">K20</strain>
    </source>
</reference>
<proteinExistence type="predicted"/>
<sequence>MKRHLFYKVATQCGSLQTRSMFGGTGIFQNNVMYALIREESIYLRSHPLVEPKLADLSCEKFKHIKKSTVATVNYYDITEVVVGQPDLAVELVNLAIKGAKLDDAAKRCKSNRRLRDLPNMQLTTERMIKKAGIDNVDMLLEKGASFAFARICDIYGRDVDMRLLWKLAGAVEGVHWELIQEPKKQELLQECKHYGFVSM</sequence>
<dbReference type="Proteomes" id="UP001199044">
    <property type="component" value="Unassembled WGS sequence"/>
</dbReference>
<dbReference type="Gene3D" id="3.30.1460.30">
    <property type="entry name" value="YgaC/TfoX-N like chaperone"/>
    <property type="match status" value="1"/>
</dbReference>
<dbReference type="InterPro" id="IPR047525">
    <property type="entry name" value="TfoX-like"/>
</dbReference>
<dbReference type="InterPro" id="IPR026256">
    <property type="entry name" value="TfoX-like_gammaprotbact"/>
</dbReference>
<protein>
    <submittedName>
        <fullName evidence="3">TfoX/Sxy family DNA transformation protein</fullName>
    </submittedName>
</protein>
<keyword evidence="4" id="KW-1185">Reference proteome</keyword>
<evidence type="ECO:0000313" key="3">
    <source>
        <dbReference type="EMBL" id="MCA2017911.1"/>
    </source>
</evidence>
<dbReference type="EMBL" id="JAIWIU010000129">
    <property type="protein sequence ID" value="MCA2017911.1"/>
    <property type="molecule type" value="Genomic_DNA"/>
</dbReference>
<name>A0ABS7YQF5_9VIBR</name>
<dbReference type="PANTHER" id="PTHR36121:SF1">
    <property type="entry name" value="PROTEIN SXY"/>
    <property type="match status" value="1"/>
</dbReference>
<dbReference type="RefSeq" id="WP_068714043.1">
    <property type="nucleotide sequence ID" value="NZ_AP014635.1"/>
</dbReference>
<organism evidence="3 4">
    <name type="scientific">Vibrio tritonius</name>
    <dbReference type="NCBI Taxonomy" id="1435069"/>
    <lineage>
        <taxon>Bacteria</taxon>
        <taxon>Pseudomonadati</taxon>
        <taxon>Pseudomonadota</taxon>
        <taxon>Gammaproteobacteria</taxon>
        <taxon>Vibrionales</taxon>
        <taxon>Vibrionaceae</taxon>
        <taxon>Vibrio</taxon>
    </lineage>
</organism>
<dbReference type="PANTHER" id="PTHR36121">
    <property type="entry name" value="PROTEIN SXY"/>
    <property type="match status" value="1"/>
</dbReference>
<dbReference type="PIRSF" id="PIRSF028788">
    <property type="entry name" value="TfoX_Sxy"/>
    <property type="match status" value="1"/>
</dbReference>
<evidence type="ECO:0000313" key="4">
    <source>
        <dbReference type="Proteomes" id="UP001199044"/>
    </source>
</evidence>
<dbReference type="InterPro" id="IPR007076">
    <property type="entry name" value="TfoX_N"/>
</dbReference>
<gene>
    <name evidence="3" type="ORF">LDJ79_17450</name>
</gene>
<dbReference type="Pfam" id="PF04994">
    <property type="entry name" value="TfoX_C"/>
    <property type="match status" value="1"/>
</dbReference>
<evidence type="ECO:0000259" key="2">
    <source>
        <dbReference type="Pfam" id="PF04994"/>
    </source>
</evidence>
<feature type="domain" description="TfoX N-terminal" evidence="1">
    <location>
        <begin position="12"/>
        <end position="99"/>
    </location>
</feature>
<dbReference type="Gene3D" id="1.10.150.20">
    <property type="entry name" value="5' to 3' exonuclease, C-terminal subdomain"/>
    <property type="match status" value="1"/>
</dbReference>
<feature type="domain" description="TfoX C-terminal" evidence="2">
    <location>
        <begin position="112"/>
        <end position="191"/>
    </location>
</feature>
<comment type="caution">
    <text evidence="3">The sequence shown here is derived from an EMBL/GenBank/DDBJ whole genome shotgun (WGS) entry which is preliminary data.</text>
</comment>
<dbReference type="InterPro" id="IPR007077">
    <property type="entry name" value="TfoX_C"/>
</dbReference>
<evidence type="ECO:0000259" key="1">
    <source>
        <dbReference type="Pfam" id="PF04993"/>
    </source>
</evidence>
<dbReference type="SUPFAM" id="SSF159894">
    <property type="entry name" value="YgaC/TfoX-N like"/>
    <property type="match status" value="1"/>
</dbReference>
<accession>A0ABS7YQF5</accession>
<dbReference type="Pfam" id="PF04993">
    <property type="entry name" value="TfoX_N"/>
    <property type="match status" value="1"/>
</dbReference>